<dbReference type="Gene3D" id="3.30.420.10">
    <property type="entry name" value="Ribonuclease H-like superfamily/Ribonuclease H"/>
    <property type="match status" value="1"/>
</dbReference>
<evidence type="ECO:0000256" key="7">
    <source>
        <dbReference type="PROSITE-ProRule" id="PRU00723"/>
    </source>
</evidence>
<keyword evidence="7" id="KW-0862">Zinc</keyword>
<sequence length="1231" mass="135440">MLSSIGFFAEIDCPFFRRDHCKRPHCLYKHDKDERGMFDNTLCGSPVTAAGVWKTHSTSINGAPQVNEAKDPCLLELERINKEIETVKNEVEKEQRRLSRYQTVQVDSERTGSKKVLIAKSETPGKDLNGNSVKSKHRQSTTVYSPARRKYVVDNSKPRTDLEYDPLSNFSASLRSSGCSEYKPGNEQKVRSGQGVKRTRENVCKEDQTKPPSQEFTASPASSNKLVDDSEEEEGVLIIDIPPLESDIKKCRAQKPCKITTNQSQEIKEEVHTVFVPTVAHAPLSIPLPVSTPGPEVVEVLSPPAVSEIVKDDNLNTYGLSSVSASRENEGEPSAESVFDDLSKCLENLRSESERIVCYQEAEATAESNCVPEPVSLKMSLSSLQTRHHNEPVTTDVNLLMAEPGLLERELAYNCVENSNHLQPNEVSYGHISSLPHNVLVPPSVSSPHKLPIETQRSEQPVAQSSAQSYWSPVQSVSSVPCLQKIPGQAPGLDFALPSPVPVANFVAQAATTVGFTQCQLLYGPTTSGTNGVELQSAPFEQPTVEAMNEHIVIDSSSEELEYSELSDSDTMEECYRIFMEEANKGDEGSTDQACTPVGAVDVETPGLAVKPKPLPGPRKRVAHVSRYTEPPVGKSKAQVIVPFRGGAPQLSNPSKIHQLQQRASVLSAALKGGQAFISSNAQRKMVMLPSPAHQASHQATHHPVQYLIHQPTHQTTMQNSCVNVIPVGTAIQVGNNLHFILPEGSYTLPITSANSPVTPVHTPVHTPVTPVPVQPQPTAYIPAKPIPTKRKAKTRPEVSAKVPHDVRQRYVNLFVEEFLKTSVTVQDAFEKALAEEKTVYDRSINKLKYLSVAVNALKRLKNQSTVSVKAGNETNVQLSKGNIPLNEKALWANGDVALYDSLKEHILSEEILTENNYPLQHPEKSGSAILYREDYKKAITDSLKRICCRCGATYSVNQVGKHTRKEECNYHYGKGVEKKVPGGVETRYSCCEGVAGCPGCQVFKLHVHDAVSLDGFVSTRPRPASDKGCPGVFSVDCEMCYTTQGLELARVTVVNSSLQVIYDTFVKPDNDVIDYNTRFSGINEADVKGTSSSIRDVQETLLSFVSAETILIGYGLESDLCALKLLHGTVVDTSVSFPHRLGLPHKMTLHNLTADYLRRIIQESGGSNTNKSGSGEDVHLLCVIKVFFFLYCQTDHGEIRETCCMNVLNEKYFTIPILSIHYILKMFLEH</sequence>
<feature type="compositionally biased region" description="Polar residues" evidence="8">
    <location>
        <begin position="210"/>
        <end position="225"/>
    </location>
</feature>
<dbReference type="InterPro" id="IPR047021">
    <property type="entry name" value="REXO1/3/4-like"/>
</dbReference>
<evidence type="ECO:0000256" key="8">
    <source>
        <dbReference type="SAM" id="MobiDB-lite"/>
    </source>
</evidence>
<evidence type="ECO:0000256" key="3">
    <source>
        <dbReference type="ARBA" id="ARBA00022722"/>
    </source>
</evidence>
<dbReference type="GeneID" id="120054532"/>
<feature type="zinc finger region" description="C3H1-type" evidence="7">
    <location>
        <begin position="7"/>
        <end position="33"/>
    </location>
</feature>
<feature type="compositionally biased region" description="Basic and acidic residues" evidence="8">
    <location>
        <begin position="198"/>
        <end position="209"/>
    </location>
</feature>
<dbReference type="RefSeq" id="XP_038857938.1">
    <property type="nucleotide sequence ID" value="XM_039002010.1"/>
</dbReference>
<dbReference type="CDD" id="cd06145">
    <property type="entry name" value="REX1_like"/>
    <property type="match status" value="1"/>
</dbReference>
<dbReference type="InterPro" id="IPR031736">
    <property type="entry name" value="REXO1-like_dom"/>
</dbReference>
<dbReference type="GO" id="GO:0008270">
    <property type="term" value="F:zinc ion binding"/>
    <property type="evidence" value="ECO:0007669"/>
    <property type="project" value="UniProtKB-KW"/>
</dbReference>
<feature type="region of interest" description="Disordered" evidence="8">
    <location>
        <begin position="176"/>
        <end position="230"/>
    </location>
</feature>
<name>A0A8U1ELT9_SALNM</name>
<dbReference type="SMART" id="SM00479">
    <property type="entry name" value="EXOIII"/>
    <property type="match status" value="1"/>
</dbReference>
<dbReference type="InterPro" id="IPR000571">
    <property type="entry name" value="Znf_CCCH"/>
</dbReference>
<dbReference type="GO" id="GO:0003676">
    <property type="term" value="F:nucleic acid binding"/>
    <property type="evidence" value="ECO:0007669"/>
    <property type="project" value="InterPro"/>
</dbReference>
<dbReference type="PANTHER" id="PTHR12801">
    <property type="entry name" value="RNA EXONUCLEASE REXO1 / RECO3 FAMILY MEMBER-RELATED"/>
    <property type="match status" value="1"/>
</dbReference>
<dbReference type="InterPro" id="IPR012337">
    <property type="entry name" value="RNaseH-like_sf"/>
</dbReference>
<dbReference type="AlphaFoldDB" id="A0A8U1ELT9"/>
<dbReference type="PROSITE" id="PS50103">
    <property type="entry name" value="ZF_C3H1"/>
    <property type="match status" value="1"/>
</dbReference>
<dbReference type="KEGG" id="snh:120054532"/>
<feature type="region of interest" description="Disordered" evidence="8">
    <location>
        <begin position="98"/>
        <end position="164"/>
    </location>
</feature>
<dbReference type="InterPro" id="IPR013520">
    <property type="entry name" value="Ribonucl_H"/>
</dbReference>
<evidence type="ECO:0000256" key="5">
    <source>
        <dbReference type="ARBA" id="ARBA00022839"/>
    </source>
</evidence>
<dbReference type="Proteomes" id="UP000808372">
    <property type="component" value="Chromosome 1"/>
</dbReference>
<dbReference type="GO" id="GO:0005634">
    <property type="term" value="C:nucleus"/>
    <property type="evidence" value="ECO:0007669"/>
    <property type="project" value="UniProtKB-SubCell"/>
</dbReference>
<dbReference type="SUPFAM" id="SSF53098">
    <property type="entry name" value="Ribonuclease H-like"/>
    <property type="match status" value="1"/>
</dbReference>
<reference evidence="11" key="1">
    <citation type="submission" date="2025-08" db="UniProtKB">
        <authorList>
            <consortium name="RefSeq"/>
        </authorList>
    </citation>
    <scope>IDENTIFICATION</scope>
    <source>
        <tissue evidence="11">White muscle</tissue>
    </source>
</reference>
<accession>A0A8U1ELT9</accession>
<gene>
    <name evidence="11" type="primary">zgc:152968</name>
</gene>
<comment type="similarity">
    <text evidence="2">Belongs to the REXO1/REXO3 family.</text>
</comment>
<evidence type="ECO:0000256" key="2">
    <source>
        <dbReference type="ARBA" id="ARBA00006357"/>
    </source>
</evidence>
<dbReference type="OrthoDB" id="206335at2759"/>
<keyword evidence="4" id="KW-0378">Hydrolase</keyword>
<dbReference type="PANTHER" id="PTHR12801:SF152">
    <property type="entry name" value="EXONUCLEASE DOMAIN-CONTAINING PROTEIN"/>
    <property type="match status" value="1"/>
</dbReference>
<keyword evidence="6" id="KW-0539">Nucleus</keyword>
<organism evidence="10 11">
    <name type="scientific">Salvelinus namaycush</name>
    <name type="common">Lake trout</name>
    <name type="synonym">Salmo namaycush</name>
    <dbReference type="NCBI Taxonomy" id="8040"/>
    <lineage>
        <taxon>Eukaryota</taxon>
        <taxon>Metazoa</taxon>
        <taxon>Chordata</taxon>
        <taxon>Craniata</taxon>
        <taxon>Vertebrata</taxon>
        <taxon>Euteleostomi</taxon>
        <taxon>Actinopterygii</taxon>
        <taxon>Neopterygii</taxon>
        <taxon>Teleostei</taxon>
        <taxon>Protacanthopterygii</taxon>
        <taxon>Salmoniformes</taxon>
        <taxon>Salmonidae</taxon>
        <taxon>Salmoninae</taxon>
        <taxon>Salvelinus</taxon>
    </lineage>
</organism>
<dbReference type="InterPro" id="IPR034922">
    <property type="entry name" value="REX1-like_exo"/>
</dbReference>
<keyword evidence="5 11" id="KW-0269">Exonuclease</keyword>
<keyword evidence="7" id="KW-0479">Metal-binding</keyword>
<evidence type="ECO:0000256" key="6">
    <source>
        <dbReference type="ARBA" id="ARBA00023242"/>
    </source>
</evidence>
<dbReference type="Pfam" id="PF15870">
    <property type="entry name" value="EloA-BP1"/>
    <property type="match status" value="1"/>
</dbReference>
<proteinExistence type="inferred from homology"/>
<evidence type="ECO:0000259" key="9">
    <source>
        <dbReference type="PROSITE" id="PS50103"/>
    </source>
</evidence>
<evidence type="ECO:0000313" key="10">
    <source>
        <dbReference type="Proteomes" id="UP000808372"/>
    </source>
</evidence>
<dbReference type="InterPro" id="IPR036397">
    <property type="entry name" value="RNaseH_sf"/>
</dbReference>
<keyword evidence="10" id="KW-1185">Reference proteome</keyword>
<evidence type="ECO:0000256" key="1">
    <source>
        <dbReference type="ARBA" id="ARBA00004123"/>
    </source>
</evidence>
<keyword evidence="3" id="KW-0540">Nuclease</keyword>
<evidence type="ECO:0000256" key="4">
    <source>
        <dbReference type="ARBA" id="ARBA00022801"/>
    </source>
</evidence>
<keyword evidence="7" id="KW-0863">Zinc-finger</keyword>
<evidence type="ECO:0000313" key="11">
    <source>
        <dbReference type="RefSeq" id="XP_038857938.1"/>
    </source>
</evidence>
<protein>
    <submittedName>
        <fullName evidence="11">RNA exonuclease 1 homolog isoform X1</fullName>
    </submittedName>
</protein>
<feature type="domain" description="C3H1-type" evidence="9">
    <location>
        <begin position="7"/>
        <end position="33"/>
    </location>
</feature>
<dbReference type="Pfam" id="PF00929">
    <property type="entry name" value="RNase_T"/>
    <property type="match status" value="1"/>
</dbReference>
<comment type="subcellular location">
    <subcellularLocation>
        <location evidence="1">Nucleus</location>
    </subcellularLocation>
</comment>
<dbReference type="GO" id="GO:0004527">
    <property type="term" value="F:exonuclease activity"/>
    <property type="evidence" value="ECO:0007669"/>
    <property type="project" value="UniProtKB-KW"/>
</dbReference>